<dbReference type="PANTHER" id="PTHR24567:SF74">
    <property type="entry name" value="HTH-TYPE TRANSCRIPTIONAL REGULATOR ARCR"/>
    <property type="match status" value="1"/>
</dbReference>
<evidence type="ECO:0000256" key="2">
    <source>
        <dbReference type="ARBA" id="ARBA00023125"/>
    </source>
</evidence>
<dbReference type="GO" id="GO:0005829">
    <property type="term" value="C:cytosol"/>
    <property type="evidence" value="ECO:0007669"/>
    <property type="project" value="TreeGrafter"/>
</dbReference>
<organism evidence="6 7">
    <name type="scientific">Azospirillum thermophilum</name>
    <dbReference type="NCBI Taxonomy" id="2202148"/>
    <lineage>
        <taxon>Bacteria</taxon>
        <taxon>Pseudomonadati</taxon>
        <taxon>Pseudomonadota</taxon>
        <taxon>Alphaproteobacteria</taxon>
        <taxon>Rhodospirillales</taxon>
        <taxon>Azospirillaceae</taxon>
        <taxon>Azospirillum</taxon>
    </lineage>
</organism>
<dbReference type="SUPFAM" id="SSF51206">
    <property type="entry name" value="cAMP-binding domain-like"/>
    <property type="match status" value="1"/>
</dbReference>
<dbReference type="PANTHER" id="PTHR24567">
    <property type="entry name" value="CRP FAMILY TRANSCRIPTIONAL REGULATORY PROTEIN"/>
    <property type="match status" value="1"/>
</dbReference>
<reference evidence="7" key="1">
    <citation type="submission" date="2018-05" db="EMBL/GenBank/DDBJ databases">
        <title>Azospirillum thermophila sp. nov., a novel isolated from hot spring.</title>
        <authorList>
            <person name="Zhao Z."/>
        </authorList>
    </citation>
    <scope>NUCLEOTIDE SEQUENCE [LARGE SCALE GENOMIC DNA]</scope>
    <source>
        <strain evidence="7">CFH 70021</strain>
    </source>
</reference>
<dbReference type="RefSeq" id="WP_109330243.1">
    <property type="nucleotide sequence ID" value="NZ_CP029354.1"/>
</dbReference>
<dbReference type="SMART" id="SM00419">
    <property type="entry name" value="HTH_CRP"/>
    <property type="match status" value="1"/>
</dbReference>
<dbReference type="InterPro" id="IPR018490">
    <property type="entry name" value="cNMP-bd_dom_sf"/>
</dbReference>
<dbReference type="InterPro" id="IPR050397">
    <property type="entry name" value="Env_Response_Regulators"/>
</dbReference>
<dbReference type="SUPFAM" id="SSF46785">
    <property type="entry name" value="Winged helix' DNA-binding domain"/>
    <property type="match status" value="1"/>
</dbReference>
<dbReference type="Gene3D" id="2.60.120.10">
    <property type="entry name" value="Jelly Rolls"/>
    <property type="match status" value="1"/>
</dbReference>
<evidence type="ECO:0000259" key="5">
    <source>
        <dbReference type="PROSITE" id="PS51063"/>
    </source>
</evidence>
<keyword evidence="7" id="KW-1185">Reference proteome</keyword>
<dbReference type="Pfam" id="PF13545">
    <property type="entry name" value="HTH_Crp_2"/>
    <property type="match status" value="1"/>
</dbReference>
<dbReference type="PROSITE" id="PS51063">
    <property type="entry name" value="HTH_CRP_2"/>
    <property type="match status" value="1"/>
</dbReference>
<dbReference type="GO" id="GO:0003677">
    <property type="term" value="F:DNA binding"/>
    <property type="evidence" value="ECO:0007669"/>
    <property type="project" value="UniProtKB-KW"/>
</dbReference>
<keyword evidence="3" id="KW-0804">Transcription</keyword>
<keyword evidence="1" id="KW-0805">Transcription regulation</keyword>
<dbReference type="OrthoDB" id="190787at2"/>
<evidence type="ECO:0008006" key="8">
    <source>
        <dbReference type="Google" id="ProtNLM"/>
    </source>
</evidence>
<evidence type="ECO:0000313" key="6">
    <source>
        <dbReference type="EMBL" id="AWK88207.1"/>
    </source>
</evidence>
<dbReference type="EMBL" id="CP029354">
    <property type="protein sequence ID" value="AWK88207.1"/>
    <property type="molecule type" value="Genomic_DNA"/>
</dbReference>
<dbReference type="InterPro" id="IPR036388">
    <property type="entry name" value="WH-like_DNA-bd_sf"/>
</dbReference>
<dbReference type="SMART" id="SM00100">
    <property type="entry name" value="cNMP"/>
    <property type="match status" value="1"/>
</dbReference>
<dbReference type="InterPro" id="IPR000595">
    <property type="entry name" value="cNMP-bd_dom"/>
</dbReference>
<name>A0A2S2CV98_9PROT</name>
<dbReference type="InterPro" id="IPR012318">
    <property type="entry name" value="HTH_CRP"/>
</dbReference>
<sequence length="263" mass="28535">MGCTASVCMVRDAGLPTGRCRGRACRSRRLDPQSVLGLPMFEGLPAEQVQQLLSGAQVGVFPPRTSLFDAGSRADAFYILLRGRVKLFALTEDGKESIVEIIHPVSTFAEAAMFASGNYPVSAGTIEEADLVRVRARPFLACLRNNPELARRILAALCRWNRRLNGELRALKELTPIRRLAGFLLTLAPDGEGEAVIELPLKKAVIASRLGMEPESLSRALARLRDVGVSSRGRTVEVACLETLRAFYASERPAGAQGMARST</sequence>
<dbReference type="CDD" id="cd00038">
    <property type="entry name" value="CAP_ED"/>
    <property type="match status" value="1"/>
</dbReference>
<gene>
    <name evidence="6" type="ORF">DEW08_19025</name>
</gene>
<dbReference type="GO" id="GO:0003700">
    <property type="term" value="F:DNA-binding transcription factor activity"/>
    <property type="evidence" value="ECO:0007669"/>
    <property type="project" value="TreeGrafter"/>
</dbReference>
<dbReference type="KEGG" id="azz:DEW08_19025"/>
<keyword evidence="2" id="KW-0238">DNA-binding</keyword>
<feature type="domain" description="Cyclic nucleotide-binding" evidence="4">
    <location>
        <begin position="40"/>
        <end position="160"/>
    </location>
</feature>
<evidence type="ECO:0000259" key="4">
    <source>
        <dbReference type="PROSITE" id="PS50042"/>
    </source>
</evidence>
<dbReference type="PROSITE" id="PS50042">
    <property type="entry name" value="CNMP_BINDING_3"/>
    <property type="match status" value="1"/>
</dbReference>
<proteinExistence type="predicted"/>
<evidence type="ECO:0000256" key="1">
    <source>
        <dbReference type="ARBA" id="ARBA00023015"/>
    </source>
</evidence>
<evidence type="ECO:0000256" key="3">
    <source>
        <dbReference type="ARBA" id="ARBA00023163"/>
    </source>
</evidence>
<accession>A0A2S2CV98</accession>
<feature type="domain" description="HTH crp-type" evidence="5">
    <location>
        <begin position="174"/>
        <end position="242"/>
    </location>
</feature>
<dbReference type="Gene3D" id="1.10.10.10">
    <property type="entry name" value="Winged helix-like DNA-binding domain superfamily/Winged helix DNA-binding domain"/>
    <property type="match status" value="1"/>
</dbReference>
<dbReference type="Proteomes" id="UP000245629">
    <property type="component" value="Chromosome 3"/>
</dbReference>
<dbReference type="InterPro" id="IPR014710">
    <property type="entry name" value="RmlC-like_jellyroll"/>
</dbReference>
<dbReference type="AlphaFoldDB" id="A0A2S2CV98"/>
<dbReference type="InterPro" id="IPR036390">
    <property type="entry name" value="WH_DNA-bd_sf"/>
</dbReference>
<evidence type="ECO:0000313" key="7">
    <source>
        <dbReference type="Proteomes" id="UP000245629"/>
    </source>
</evidence>
<dbReference type="Pfam" id="PF00027">
    <property type="entry name" value="cNMP_binding"/>
    <property type="match status" value="1"/>
</dbReference>
<protein>
    <recommendedName>
        <fullName evidence="8">Crp/Fnr family transcriptional regulator</fullName>
    </recommendedName>
</protein>